<dbReference type="EMBL" id="MU155332">
    <property type="protein sequence ID" value="KAF9475444.1"/>
    <property type="molecule type" value="Genomic_DNA"/>
</dbReference>
<accession>A0A9P5YU14</accession>
<comment type="caution">
    <text evidence="2">The sequence shown here is derived from an EMBL/GenBank/DDBJ whole genome shotgun (WGS) entry which is preliminary data.</text>
</comment>
<name>A0A9P5YU14_9AGAR</name>
<feature type="compositionally biased region" description="Basic and acidic residues" evidence="1">
    <location>
        <begin position="43"/>
        <end position="52"/>
    </location>
</feature>
<organism evidence="2 3">
    <name type="scientific">Pholiota conissans</name>
    <dbReference type="NCBI Taxonomy" id="109636"/>
    <lineage>
        <taxon>Eukaryota</taxon>
        <taxon>Fungi</taxon>
        <taxon>Dikarya</taxon>
        <taxon>Basidiomycota</taxon>
        <taxon>Agaricomycotina</taxon>
        <taxon>Agaricomycetes</taxon>
        <taxon>Agaricomycetidae</taxon>
        <taxon>Agaricales</taxon>
        <taxon>Agaricineae</taxon>
        <taxon>Strophariaceae</taxon>
        <taxon>Pholiota</taxon>
    </lineage>
</organism>
<feature type="compositionally biased region" description="Acidic residues" evidence="1">
    <location>
        <begin position="282"/>
        <end position="296"/>
    </location>
</feature>
<evidence type="ECO:0000313" key="3">
    <source>
        <dbReference type="Proteomes" id="UP000807469"/>
    </source>
</evidence>
<feature type="compositionally biased region" description="Pro residues" evidence="1">
    <location>
        <begin position="311"/>
        <end position="320"/>
    </location>
</feature>
<dbReference type="AlphaFoldDB" id="A0A9P5YU14"/>
<proteinExistence type="predicted"/>
<evidence type="ECO:0000256" key="1">
    <source>
        <dbReference type="SAM" id="MobiDB-lite"/>
    </source>
</evidence>
<evidence type="ECO:0000313" key="2">
    <source>
        <dbReference type="EMBL" id="KAF9475444.1"/>
    </source>
</evidence>
<feature type="compositionally biased region" description="Polar residues" evidence="1">
    <location>
        <begin position="265"/>
        <end position="277"/>
    </location>
</feature>
<gene>
    <name evidence="2" type="ORF">BDN70DRAFT_883709</name>
</gene>
<sequence length="439" mass="49706">MSAPSFGSRFHAIVAAKSVDGTGPPIIPPQQYPAYQHNPYEPWRVRFEDTEKKRRRESNAEAGPSNIARKTVKRSTDEEGFSSREPTKVYQSRDELLLALRDRFRHDSNVDFHGTYDMVDSEVTHKQRVQSIAHDIWKATGYRFTVKDHPQFINGHKTRFWCSQDEAHRSKSSRAARKLQGDCYKPRVTSAGEVMAKSRYPCRSRLLISSRDARSPGTRCITVRMHHHVSHEPYVDANLPPEVVQRIWESFGWVDQQGTGVEPTSAANGDTTMQPPISDNGMGDEEDSDVEREDDPIGAGYEAMDDDIPKEPPPPPPPLPASAQDYTPDPPINLEYRHRMEAHIKNLREFCDGLEYQLQFNDYRMLEMLEREGGSFLGLVEDCLQKEGRMVPVVPPPISQPSNGQIPASRPPHSIPMASINPIRPYEGNPGINPRALDY</sequence>
<dbReference type="Proteomes" id="UP000807469">
    <property type="component" value="Unassembled WGS sequence"/>
</dbReference>
<feature type="region of interest" description="Disordered" evidence="1">
    <location>
        <begin position="17"/>
        <end position="87"/>
    </location>
</feature>
<protein>
    <submittedName>
        <fullName evidence="2">Uncharacterized protein</fullName>
    </submittedName>
</protein>
<keyword evidence="3" id="KW-1185">Reference proteome</keyword>
<dbReference type="OrthoDB" id="3205748at2759"/>
<feature type="compositionally biased region" description="Basic and acidic residues" evidence="1">
    <location>
        <begin position="74"/>
        <end position="87"/>
    </location>
</feature>
<feature type="region of interest" description="Disordered" evidence="1">
    <location>
        <begin position="258"/>
        <end position="328"/>
    </location>
</feature>
<reference evidence="2" key="1">
    <citation type="submission" date="2020-11" db="EMBL/GenBank/DDBJ databases">
        <authorList>
            <consortium name="DOE Joint Genome Institute"/>
            <person name="Ahrendt S."/>
            <person name="Riley R."/>
            <person name="Andreopoulos W."/>
            <person name="Labutti K."/>
            <person name="Pangilinan J."/>
            <person name="Ruiz-Duenas F.J."/>
            <person name="Barrasa J.M."/>
            <person name="Sanchez-Garcia M."/>
            <person name="Camarero S."/>
            <person name="Miyauchi S."/>
            <person name="Serrano A."/>
            <person name="Linde D."/>
            <person name="Babiker R."/>
            <person name="Drula E."/>
            <person name="Ayuso-Fernandez I."/>
            <person name="Pacheco R."/>
            <person name="Padilla G."/>
            <person name="Ferreira P."/>
            <person name="Barriuso J."/>
            <person name="Kellner H."/>
            <person name="Castanera R."/>
            <person name="Alfaro M."/>
            <person name="Ramirez L."/>
            <person name="Pisabarro A.G."/>
            <person name="Kuo A."/>
            <person name="Tritt A."/>
            <person name="Lipzen A."/>
            <person name="He G."/>
            <person name="Yan M."/>
            <person name="Ng V."/>
            <person name="Cullen D."/>
            <person name="Martin F."/>
            <person name="Rosso M.-N."/>
            <person name="Henrissat B."/>
            <person name="Hibbett D."/>
            <person name="Martinez A.T."/>
            <person name="Grigoriev I.V."/>
        </authorList>
    </citation>
    <scope>NUCLEOTIDE SEQUENCE</scope>
    <source>
        <strain evidence="2">CIRM-BRFM 674</strain>
    </source>
</reference>